<dbReference type="Proteomes" id="UP000004416">
    <property type="component" value="Unassembled WGS sequence"/>
</dbReference>
<dbReference type="InterPro" id="IPR011204">
    <property type="entry name" value="Virulence_RhuM-like"/>
</dbReference>
<organism evidence="1 2">
    <name type="scientific">Desulfitobacterium hafniense DP7</name>
    <dbReference type="NCBI Taxonomy" id="537010"/>
    <lineage>
        <taxon>Bacteria</taxon>
        <taxon>Bacillati</taxon>
        <taxon>Bacillota</taxon>
        <taxon>Clostridia</taxon>
        <taxon>Eubacteriales</taxon>
        <taxon>Desulfitobacteriaceae</taxon>
        <taxon>Desulfitobacterium</taxon>
    </lineage>
</organism>
<dbReference type="PANTHER" id="PTHR35810:SF1">
    <property type="entry name" value="CYTOPLASMIC PROTEIN"/>
    <property type="match status" value="1"/>
</dbReference>
<dbReference type="PATRIC" id="fig|537010.4.peg.3613"/>
<gene>
    <name evidence="1" type="ORF">HMPREF0322_03860</name>
</gene>
<dbReference type="HOGENOM" id="CLU_048266_0_0_9"/>
<dbReference type="PANTHER" id="PTHR35810">
    <property type="entry name" value="CYTOPLASMIC PROTEIN-RELATED"/>
    <property type="match status" value="1"/>
</dbReference>
<dbReference type="EMBL" id="AFZX01000097">
    <property type="protein sequence ID" value="EHL05510.1"/>
    <property type="molecule type" value="Genomic_DNA"/>
</dbReference>
<dbReference type="RefSeq" id="WP_005814782.1">
    <property type="nucleotide sequence ID" value="NZ_JH414483.1"/>
</dbReference>
<dbReference type="Pfam" id="PF13310">
    <property type="entry name" value="Virulence_RhuM"/>
    <property type="match status" value="1"/>
</dbReference>
<protein>
    <submittedName>
        <fullName evidence="1">Toxin-antitoxin system, toxin component, Fic family</fullName>
    </submittedName>
</protein>
<proteinExistence type="predicted"/>
<sequence length="346" mass="40396">MFYIEYKESAVNMEDVGKILIYQNEKGDSKIDVYFENGDIWLTQHSLAQLYQTTPQNITIHIKNIYADKELSEEATCKEFLQVQIEGTRHVERRKKHYNFQMVLALGYRIRSHVGMHFRNWASGVLTEYSKKGFAMNDERLKNPTAFGEDYFDELLERIAEIRASEKRFYQKIQQIYATSVDYDSNLERTRLFFQTVQNKMHYSVHGYTAAELIVKRADATKPNMGLTSFKGARVRKGDVDIAKNYLNEQELSGLNRIVTMYLDYARDQAERRVPMHMADWEEKLDLFLRFTGREVLANAGKVSAEIAKALAEKQYEIYDANRRVQEADITALTEDISLLKVLKKK</sequence>
<comment type="caution">
    <text evidence="1">The sequence shown here is derived from an EMBL/GenBank/DDBJ whole genome shotgun (WGS) entry which is preliminary data.</text>
</comment>
<evidence type="ECO:0000313" key="1">
    <source>
        <dbReference type="EMBL" id="EHL05510.1"/>
    </source>
</evidence>
<accession>G9XSB1</accession>
<dbReference type="AlphaFoldDB" id="G9XSB1"/>
<name>G9XSB1_DESHA</name>
<evidence type="ECO:0000313" key="2">
    <source>
        <dbReference type="Proteomes" id="UP000004416"/>
    </source>
</evidence>
<dbReference type="PIRSF" id="PIRSF015268">
    <property type="entry name" value="Virulence_RhuM"/>
    <property type="match status" value="1"/>
</dbReference>
<reference evidence="1 2" key="1">
    <citation type="submission" date="2011-08" db="EMBL/GenBank/DDBJ databases">
        <authorList>
            <person name="Weinstock G."/>
            <person name="Sodergren E."/>
            <person name="Clifton S."/>
            <person name="Fulton L."/>
            <person name="Fulton B."/>
            <person name="Courtney L."/>
            <person name="Fronick C."/>
            <person name="Harrison M."/>
            <person name="Strong C."/>
            <person name="Farmer C."/>
            <person name="Delahaunty K."/>
            <person name="Markovic C."/>
            <person name="Hall O."/>
            <person name="Minx P."/>
            <person name="Tomlinson C."/>
            <person name="Mitreva M."/>
            <person name="Hou S."/>
            <person name="Chen J."/>
            <person name="Wollam A."/>
            <person name="Pepin K.H."/>
            <person name="Johnson M."/>
            <person name="Bhonagiri V."/>
            <person name="Zhang X."/>
            <person name="Suruliraj S."/>
            <person name="Warren W."/>
            <person name="Chinwalla A."/>
            <person name="Mardis E.R."/>
            <person name="Wilson R.K."/>
        </authorList>
    </citation>
    <scope>NUCLEOTIDE SEQUENCE [LARGE SCALE GENOMIC DNA]</scope>
    <source>
        <strain evidence="1 2">DP7</strain>
    </source>
</reference>